<reference evidence="3" key="1">
    <citation type="journal article" date="2020" name="ISME J.">
        <title>Comparative genomics reveals insights into cyanobacterial evolution and habitat adaptation.</title>
        <authorList>
            <person name="Chen M.Y."/>
            <person name="Teng W.K."/>
            <person name="Zhao L."/>
            <person name="Hu C.X."/>
            <person name="Zhou Y.K."/>
            <person name="Han B.P."/>
            <person name="Song L.R."/>
            <person name="Shu W.S."/>
        </authorList>
    </citation>
    <scope>NUCLEOTIDE SEQUENCE [LARGE SCALE GENOMIC DNA]</scope>
    <source>
        <strain evidence="3">FACHB-251</strain>
    </source>
</reference>
<feature type="region of interest" description="Disordered" evidence="1">
    <location>
        <begin position="379"/>
        <end position="446"/>
    </location>
</feature>
<feature type="region of interest" description="Disordered" evidence="1">
    <location>
        <begin position="1"/>
        <end position="74"/>
    </location>
</feature>
<accession>A0A926WMZ4</accession>
<evidence type="ECO:0000256" key="1">
    <source>
        <dbReference type="SAM" id="MobiDB-lite"/>
    </source>
</evidence>
<comment type="caution">
    <text evidence="2">The sequence shown here is derived from an EMBL/GenBank/DDBJ whole genome shotgun (WGS) entry which is preliminary data.</text>
</comment>
<dbReference type="AlphaFoldDB" id="A0A926WMZ4"/>
<feature type="compositionally biased region" description="Basic and acidic residues" evidence="1">
    <location>
        <begin position="415"/>
        <end position="434"/>
    </location>
</feature>
<evidence type="ECO:0000313" key="2">
    <source>
        <dbReference type="EMBL" id="MBD2296965.1"/>
    </source>
</evidence>
<feature type="compositionally biased region" description="Low complexity" evidence="1">
    <location>
        <begin position="401"/>
        <end position="414"/>
    </location>
</feature>
<feature type="non-terminal residue" evidence="2">
    <location>
        <position position="1"/>
    </location>
</feature>
<dbReference type="Proteomes" id="UP000662185">
    <property type="component" value="Unassembled WGS sequence"/>
</dbReference>
<keyword evidence="3" id="KW-1185">Reference proteome</keyword>
<feature type="compositionally biased region" description="Polar residues" evidence="1">
    <location>
        <begin position="41"/>
        <end position="54"/>
    </location>
</feature>
<feature type="compositionally biased region" description="Polar residues" evidence="1">
    <location>
        <begin position="1"/>
        <end position="11"/>
    </location>
</feature>
<evidence type="ECO:0000313" key="3">
    <source>
        <dbReference type="Proteomes" id="UP000662185"/>
    </source>
</evidence>
<sequence length="569" mass="63528">QPQTEISTNTVDEIAVQPQLPTQPQTEISTTVDEIPVQPKLPTQPQPQISTNTVDEIAVQPKLPTQPQPQISTNTVDEIAVQPKLPTQPQTEISTNTVDKIPVQPKLPTQPQPQISTNTVDEIPVQPQLPTQPQTEISTTVDEIAVQPKLPTQPQTEISTTVDEIAVQPKLPTQLQPQISTTVDEIPVQPKLPTQPQPEISIDTVDEIPVQPQLSSQPQTSANTVDEIPVQQQLQTQSQTSANSVDEISVQPQLQTQNISSIKPLGQQLPLGKKSDFLFSPVVTHFLENPNNFTSKLTKEPEIFSPIQLFKKDNSIQNEQFGKENKNPPSYGNITESWSSIDDLLSLTSDKNDNDLPSMQSLDFTNYFLAEEKLKSKNNQFNVEELPPSEVEKRDNNAAHTSNVESNNTSSSSSELRDENLQKSADNSKIKEDESTNEPLVSIEQPQATSSSNFAINDEDLEALAQYIYTILRQKLQLEQERQGNKLMGNPVWMSNFTSSHGTYAKYNLTSHTANSEIGKVGTLEKMNEASLLDNRLQALSNEVYIMLKRRFEIERELQGNYYTGRINW</sequence>
<gene>
    <name evidence="2" type="ORF">H6G06_26690</name>
</gene>
<proteinExistence type="predicted"/>
<name>A0A926WMZ4_9NOST</name>
<organism evidence="2 3">
    <name type="scientific">Anabaena sphaerica FACHB-251</name>
    <dbReference type="NCBI Taxonomy" id="2692883"/>
    <lineage>
        <taxon>Bacteria</taxon>
        <taxon>Bacillati</taxon>
        <taxon>Cyanobacteriota</taxon>
        <taxon>Cyanophyceae</taxon>
        <taxon>Nostocales</taxon>
        <taxon>Nostocaceae</taxon>
        <taxon>Anabaena</taxon>
    </lineage>
</organism>
<protein>
    <submittedName>
        <fullName evidence="2">Uncharacterized protein</fullName>
    </submittedName>
</protein>
<feature type="compositionally biased region" description="Polar residues" evidence="1">
    <location>
        <begin position="19"/>
        <end position="32"/>
    </location>
</feature>
<feature type="compositionally biased region" description="Polar residues" evidence="1">
    <location>
        <begin position="63"/>
        <end position="74"/>
    </location>
</feature>
<dbReference type="EMBL" id="JACJQU010000038">
    <property type="protein sequence ID" value="MBD2296965.1"/>
    <property type="molecule type" value="Genomic_DNA"/>
</dbReference>